<dbReference type="InterPro" id="IPR006597">
    <property type="entry name" value="Sel1-like"/>
</dbReference>
<protein>
    <submittedName>
        <fullName evidence="2">Sel1 repeat protein</fullName>
    </submittedName>
</protein>
<dbReference type="InterPro" id="IPR011990">
    <property type="entry name" value="TPR-like_helical_dom_sf"/>
</dbReference>
<organism evidence="2 3">
    <name type="scientific">Desulfomonile tiedjei (strain ATCC 49306 / DSM 6799 / DCB-1)</name>
    <dbReference type="NCBI Taxonomy" id="706587"/>
    <lineage>
        <taxon>Bacteria</taxon>
        <taxon>Pseudomonadati</taxon>
        <taxon>Thermodesulfobacteriota</taxon>
        <taxon>Desulfomonilia</taxon>
        <taxon>Desulfomonilales</taxon>
        <taxon>Desulfomonilaceae</taxon>
        <taxon>Desulfomonile</taxon>
    </lineage>
</organism>
<feature type="region of interest" description="Disordered" evidence="1">
    <location>
        <begin position="145"/>
        <end position="168"/>
    </location>
</feature>
<evidence type="ECO:0000256" key="1">
    <source>
        <dbReference type="SAM" id="MobiDB-lite"/>
    </source>
</evidence>
<evidence type="ECO:0000313" key="3">
    <source>
        <dbReference type="Proteomes" id="UP000006055"/>
    </source>
</evidence>
<dbReference type="PANTHER" id="PTHR11102:SF160">
    <property type="entry name" value="ERAD-ASSOCIATED E3 UBIQUITIN-PROTEIN LIGASE COMPONENT HRD3"/>
    <property type="match status" value="1"/>
</dbReference>
<dbReference type="RefSeq" id="WP_014808015.1">
    <property type="nucleotide sequence ID" value="NC_018025.1"/>
</dbReference>
<dbReference type="STRING" id="706587.Desti_0107"/>
<reference evidence="3" key="1">
    <citation type="submission" date="2012-06" db="EMBL/GenBank/DDBJ databases">
        <title>Complete sequence of chromosome of Desulfomonile tiedjei DSM 6799.</title>
        <authorList>
            <person name="Lucas S."/>
            <person name="Copeland A."/>
            <person name="Lapidus A."/>
            <person name="Glavina del Rio T."/>
            <person name="Dalin E."/>
            <person name="Tice H."/>
            <person name="Bruce D."/>
            <person name="Goodwin L."/>
            <person name="Pitluck S."/>
            <person name="Peters L."/>
            <person name="Ovchinnikova G."/>
            <person name="Zeytun A."/>
            <person name="Lu M."/>
            <person name="Kyrpides N."/>
            <person name="Mavromatis K."/>
            <person name="Ivanova N."/>
            <person name="Brettin T."/>
            <person name="Detter J.C."/>
            <person name="Han C."/>
            <person name="Larimer F."/>
            <person name="Land M."/>
            <person name="Hauser L."/>
            <person name="Markowitz V."/>
            <person name="Cheng J.-F."/>
            <person name="Hugenholtz P."/>
            <person name="Woyke T."/>
            <person name="Wu D."/>
            <person name="Spring S."/>
            <person name="Schroeder M."/>
            <person name="Brambilla E."/>
            <person name="Klenk H.-P."/>
            <person name="Eisen J.A."/>
        </authorList>
    </citation>
    <scope>NUCLEOTIDE SEQUENCE [LARGE SCALE GENOMIC DNA]</scope>
    <source>
        <strain evidence="3">ATCC 49306 / DSM 6799 / DCB-1</strain>
    </source>
</reference>
<dbReference type="SMART" id="SM00671">
    <property type="entry name" value="SEL1"/>
    <property type="match status" value="2"/>
</dbReference>
<sequence length="168" mass="18480">MKKNAGQLYSLSILRLLCSVLCALGLLIAIPNLGYSQTKPADKPESAIDQLKDLAEKGNAEAQTKLADLYREGEKVAKDLQKSAEYYKKAADQGFAEAQYKLGKLYMEAKELAQKPDEAFEWMKKAADQGFTAAKQKIDELAAKTRESMEGVVKPTKPPEPPADKKGQ</sequence>
<dbReference type="Gene3D" id="1.25.40.10">
    <property type="entry name" value="Tetratricopeptide repeat domain"/>
    <property type="match status" value="1"/>
</dbReference>
<dbReference type="EMBL" id="CP003360">
    <property type="protein sequence ID" value="AFM22856.1"/>
    <property type="molecule type" value="Genomic_DNA"/>
</dbReference>
<dbReference type="AlphaFoldDB" id="I4BZW5"/>
<dbReference type="Pfam" id="PF08238">
    <property type="entry name" value="Sel1"/>
    <property type="match status" value="2"/>
</dbReference>
<gene>
    <name evidence="2" type="ordered locus">Desti_0107</name>
</gene>
<dbReference type="KEGG" id="dti:Desti_0107"/>
<dbReference type="InterPro" id="IPR050767">
    <property type="entry name" value="Sel1_AlgK"/>
</dbReference>
<accession>I4BZW5</accession>
<proteinExistence type="predicted"/>
<keyword evidence="3" id="KW-1185">Reference proteome</keyword>
<name>I4BZW5_DESTA</name>
<evidence type="ECO:0000313" key="2">
    <source>
        <dbReference type="EMBL" id="AFM22856.1"/>
    </source>
</evidence>
<dbReference type="Proteomes" id="UP000006055">
    <property type="component" value="Chromosome"/>
</dbReference>
<dbReference type="OrthoDB" id="5460358at2"/>
<dbReference type="eggNOG" id="COG0790">
    <property type="taxonomic scope" value="Bacteria"/>
</dbReference>
<dbReference type="PANTHER" id="PTHR11102">
    <property type="entry name" value="SEL-1-LIKE PROTEIN"/>
    <property type="match status" value="1"/>
</dbReference>
<dbReference type="PATRIC" id="fig|706587.4.peg.122"/>
<dbReference type="HOGENOM" id="CLU_1583863_0_0_7"/>
<dbReference type="SUPFAM" id="SSF81901">
    <property type="entry name" value="HCP-like"/>
    <property type="match status" value="1"/>
</dbReference>